<dbReference type="AlphaFoldDB" id="A0A511M7D4"/>
<evidence type="ECO:0000313" key="2">
    <source>
        <dbReference type="Proteomes" id="UP000321424"/>
    </source>
</evidence>
<dbReference type="OrthoDB" id="3378006at2"/>
<dbReference type="EMBL" id="BJXA01000001">
    <property type="protein sequence ID" value="GEM35606.1"/>
    <property type="molecule type" value="Genomic_DNA"/>
</dbReference>
<reference evidence="1 2" key="1">
    <citation type="submission" date="2019-07" db="EMBL/GenBank/DDBJ databases">
        <title>Whole genome shotgun sequence of Nocardia ninae NBRC 108245.</title>
        <authorList>
            <person name="Hosoyama A."/>
            <person name="Uohara A."/>
            <person name="Ohji S."/>
            <person name="Ichikawa N."/>
        </authorList>
    </citation>
    <scope>NUCLEOTIDE SEQUENCE [LARGE SCALE GENOMIC DNA]</scope>
    <source>
        <strain evidence="1 2">NBRC 108245</strain>
    </source>
</reference>
<protein>
    <submittedName>
        <fullName evidence="1">Uncharacterized protein</fullName>
    </submittedName>
</protein>
<sequence length="84" mass="9172">MPRQPRQHLVRRYPEIAQGGSLRPAMQAEFDNVGYSLTASLTGSPGWWDCGARVGDGRRQVTTVLAGEVRWFGHGRSSCKDAAG</sequence>
<dbReference type="Proteomes" id="UP000321424">
    <property type="component" value="Unassembled WGS sequence"/>
</dbReference>
<name>A0A511M7D4_9NOCA</name>
<gene>
    <name evidence="1" type="ORF">NN4_01250</name>
</gene>
<proteinExistence type="predicted"/>
<comment type="caution">
    <text evidence="1">The sequence shown here is derived from an EMBL/GenBank/DDBJ whole genome shotgun (WGS) entry which is preliminary data.</text>
</comment>
<organism evidence="1 2">
    <name type="scientific">Nocardia ninae NBRC 108245</name>
    <dbReference type="NCBI Taxonomy" id="1210091"/>
    <lineage>
        <taxon>Bacteria</taxon>
        <taxon>Bacillati</taxon>
        <taxon>Actinomycetota</taxon>
        <taxon>Actinomycetes</taxon>
        <taxon>Mycobacteriales</taxon>
        <taxon>Nocardiaceae</taxon>
        <taxon>Nocardia</taxon>
    </lineage>
</organism>
<dbReference type="RefSeq" id="WP_147127960.1">
    <property type="nucleotide sequence ID" value="NZ_BJXA01000001.1"/>
</dbReference>
<accession>A0A511M7D4</accession>
<evidence type="ECO:0000313" key="1">
    <source>
        <dbReference type="EMBL" id="GEM35606.1"/>
    </source>
</evidence>
<keyword evidence="2" id="KW-1185">Reference proteome</keyword>